<proteinExistence type="inferred from homology"/>
<reference evidence="7 8" key="1">
    <citation type="submission" date="2019-11" db="EMBL/GenBank/DDBJ databases">
        <title>Draft genome sequences of five Paenibacillus species of dairy origin.</title>
        <authorList>
            <person name="Olajide A.M."/>
            <person name="Chen S."/>
            <person name="Lapointe G."/>
        </authorList>
    </citation>
    <scope>NUCLEOTIDE SEQUENCE [LARGE SCALE GENOMIC DNA]</scope>
    <source>
        <strain evidence="7 8">3CS1</strain>
    </source>
</reference>
<gene>
    <name evidence="7" type="ORF">GNP94_13430</name>
</gene>
<dbReference type="PANTHER" id="PTHR43701:SF13">
    <property type="entry name" value="MEMBRANE TRANSPORTER PROTEIN YRKJ-RELATED"/>
    <property type="match status" value="1"/>
</dbReference>
<dbReference type="PANTHER" id="PTHR43701">
    <property type="entry name" value="MEMBRANE TRANSPORTER PROTEIN MJ0441-RELATED"/>
    <property type="match status" value="1"/>
</dbReference>
<dbReference type="InterPro" id="IPR051598">
    <property type="entry name" value="TSUP/Inactive_protease-like"/>
</dbReference>
<keyword evidence="4 6" id="KW-1133">Transmembrane helix</keyword>
<feature type="transmembrane region" description="Helical" evidence="6">
    <location>
        <begin position="111"/>
        <end position="129"/>
    </location>
</feature>
<evidence type="ECO:0000256" key="2">
    <source>
        <dbReference type="ARBA" id="ARBA00009142"/>
    </source>
</evidence>
<keyword evidence="3 6" id="KW-0812">Transmembrane</keyword>
<evidence type="ECO:0000256" key="6">
    <source>
        <dbReference type="RuleBase" id="RU363041"/>
    </source>
</evidence>
<dbReference type="Pfam" id="PF01925">
    <property type="entry name" value="TauE"/>
    <property type="match status" value="1"/>
</dbReference>
<feature type="transmembrane region" description="Helical" evidence="6">
    <location>
        <begin position="149"/>
        <end position="174"/>
    </location>
</feature>
<evidence type="ECO:0000256" key="3">
    <source>
        <dbReference type="ARBA" id="ARBA00022692"/>
    </source>
</evidence>
<evidence type="ECO:0000313" key="7">
    <source>
        <dbReference type="EMBL" id="MUG67006.1"/>
    </source>
</evidence>
<keyword evidence="5 6" id="KW-0472">Membrane</keyword>
<sequence length="266" mass="28222">MILQQVVMILIGFVGSFFSGLLGIGGAIINFPLLLYVPEWFGYLPFTPKEVASISMVQVFFASLTGMLTNRIRARQRESLVHTKLVFHMGSATLAGSLIGSYASMMMSSSLINIIYGFLAVVAAALMIVPMRASLESRRVNEVEYNAYLAAGIAFVIGGIAGIVGAGGAFILIPVMLSMLRIPTRITIASSLAIVFLSAVGGVIGKLAGGDIPLWPTVFAVVGSLLGAPVGILVSRRLNMRVLRFALAVLIAATAFKIWVDILGEI</sequence>
<evidence type="ECO:0000256" key="4">
    <source>
        <dbReference type="ARBA" id="ARBA00022989"/>
    </source>
</evidence>
<feature type="transmembrane region" description="Helical" evidence="6">
    <location>
        <begin position="186"/>
        <end position="208"/>
    </location>
</feature>
<name>A0ABW9T5S7_9BACL</name>
<organism evidence="7 8">
    <name type="scientific">Paenibacillus campinasensis</name>
    <dbReference type="NCBI Taxonomy" id="66347"/>
    <lineage>
        <taxon>Bacteria</taxon>
        <taxon>Bacillati</taxon>
        <taxon>Bacillota</taxon>
        <taxon>Bacilli</taxon>
        <taxon>Bacillales</taxon>
        <taxon>Paenibacillaceae</taxon>
        <taxon>Paenibacillus</taxon>
    </lineage>
</organism>
<evidence type="ECO:0000256" key="1">
    <source>
        <dbReference type="ARBA" id="ARBA00004141"/>
    </source>
</evidence>
<dbReference type="RefSeq" id="WP_155618252.1">
    <property type="nucleotide sequence ID" value="NZ_WOAA01000010.1"/>
</dbReference>
<dbReference type="InterPro" id="IPR002781">
    <property type="entry name" value="TM_pro_TauE-like"/>
</dbReference>
<feature type="transmembrane region" description="Helical" evidence="6">
    <location>
        <begin position="242"/>
        <end position="260"/>
    </location>
</feature>
<dbReference type="EMBL" id="WOAA01000010">
    <property type="protein sequence ID" value="MUG67006.1"/>
    <property type="molecule type" value="Genomic_DNA"/>
</dbReference>
<feature type="transmembrane region" description="Helical" evidence="6">
    <location>
        <begin position="7"/>
        <end position="31"/>
    </location>
</feature>
<evidence type="ECO:0000256" key="5">
    <source>
        <dbReference type="ARBA" id="ARBA00023136"/>
    </source>
</evidence>
<comment type="caution">
    <text evidence="7">The sequence shown here is derived from an EMBL/GenBank/DDBJ whole genome shotgun (WGS) entry which is preliminary data.</text>
</comment>
<feature type="transmembrane region" description="Helical" evidence="6">
    <location>
        <begin position="51"/>
        <end position="69"/>
    </location>
</feature>
<comment type="subcellular location">
    <subcellularLocation>
        <location evidence="6">Cell membrane</location>
        <topology evidence="6">Multi-pass membrane protein</topology>
    </subcellularLocation>
    <subcellularLocation>
        <location evidence="1">Membrane</location>
        <topology evidence="1">Multi-pass membrane protein</topology>
    </subcellularLocation>
</comment>
<protein>
    <recommendedName>
        <fullName evidence="6">Probable membrane transporter protein</fullName>
    </recommendedName>
</protein>
<keyword evidence="6" id="KW-1003">Cell membrane</keyword>
<comment type="similarity">
    <text evidence="2 6">Belongs to the 4-toluene sulfonate uptake permease (TSUP) (TC 2.A.102) family.</text>
</comment>
<accession>A0ABW9T5S7</accession>
<feature type="transmembrane region" description="Helical" evidence="6">
    <location>
        <begin position="214"/>
        <end position="235"/>
    </location>
</feature>
<keyword evidence="8" id="KW-1185">Reference proteome</keyword>
<evidence type="ECO:0000313" key="8">
    <source>
        <dbReference type="Proteomes" id="UP000435177"/>
    </source>
</evidence>
<dbReference type="Proteomes" id="UP000435177">
    <property type="component" value="Unassembled WGS sequence"/>
</dbReference>